<dbReference type="Proteomes" id="UP000198736">
    <property type="component" value="Unassembled WGS sequence"/>
</dbReference>
<name>A0A0S4LDM8_9BACT</name>
<dbReference type="STRING" id="1742973.COMA2_150062"/>
<dbReference type="Pfam" id="PF04965">
    <property type="entry name" value="GPW_gp25"/>
    <property type="match status" value="1"/>
</dbReference>
<evidence type="ECO:0000313" key="2">
    <source>
        <dbReference type="EMBL" id="CUS34022.1"/>
    </source>
</evidence>
<proteinExistence type="predicted"/>
<dbReference type="SUPFAM" id="SSF160719">
    <property type="entry name" value="gpW/gp25-like"/>
    <property type="match status" value="1"/>
</dbReference>
<dbReference type="RefSeq" id="WP_090895503.1">
    <property type="nucleotide sequence ID" value="NZ_CZPZ01000007.1"/>
</dbReference>
<protein>
    <submittedName>
        <fullName evidence="2">Phage baseplate assembly protein W</fullName>
    </submittedName>
</protein>
<sequence length="140" mass="16023">MNIESFDPAKAFLGVGWSFPVAVDAAGQDVARAEYEDDIRQAIRIILETSPGERVMRPDFGSGLPAMVFEPANYTTLALVKQRVEQALVMWEPRIDVREVTVTVVRPPRNRLDIDIRYQVRATNTFYNLVYPFYLQEGRE</sequence>
<organism evidence="2 3">
    <name type="scientific">Candidatus Nitrospira nitrificans</name>
    <dbReference type="NCBI Taxonomy" id="1742973"/>
    <lineage>
        <taxon>Bacteria</taxon>
        <taxon>Pseudomonadati</taxon>
        <taxon>Nitrospirota</taxon>
        <taxon>Nitrospiria</taxon>
        <taxon>Nitrospirales</taxon>
        <taxon>Nitrospiraceae</taxon>
        <taxon>Nitrospira</taxon>
    </lineage>
</organism>
<evidence type="ECO:0000313" key="3">
    <source>
        <dbReference type="Proteomes" id="UP000198736"/>
    </source>
</evidence>
<dbReference type="InterPro" id="IPR007048">
    <property type="entry name" value="IraD/Gp25-like"/>
</dbReference>
<accession>A0A0S4LDM8</accession>
<feature type="domain" description="IraD/Gp25-like" evidence="1">
    <location>
        <begin position="34"/>
        <end position="124"/>
    </location>
</feature>
<evidence type="ECO:0000259" key="1">
    <source>
        <dbReference type="Pfam" id="PF04965"/>
    </source>
</evidence>
<reference evidence="3" key="1">
    <citation type="submission" date="2015-10" db="EMBL/GenBank/DDBJ databases">
        <authorList>
            <person name="Luecker S."/>
            <person name="Luecker S."/>
        </authorList>
    </citation>
    <scope>NUCLEOTIDE SEQUENCE [LARGE SCALE GENOMIC DNA]</scope>
</reference>
<keyword evidence="3" id="KW-1185">Reference proteome</keyword>
<dbReference type="OrthoDB" id="9802846at2"/>
<dbReference type="EMBL" id="CZPZ01000007">
    <property type="protein sequence ID" value="CUS34022.1"/>
    <property type="molecule type" value="Genomic_DNA"/>
</dbReference>
<dbReference type="AlphaFoldDB" id="A0A0S4LDM8"/>
<gene>
    <name evidence="2" type="ORF">COMA2_150062</name>
</gene>
<dbReference type="Gene3D" id="3.10.450.40">
    <property type="match status" value="1"/>
</dbReference>